<dbReference type="EMBL" id="MZXW01000016">
    <property type="protein sequence ID" value="RXT48604.1"/>
    <property type="molecule type" value="Genomic_DNA"/>
</dbReference>
<evidence type="ECO:0000313" key="3">
    <source>
        <dbReference type="Proteomes" id="UP000290819"/>
    </source>
</evidence>
<dbReference type="SUPFAM" id="SSF51126">
    <property type="entry name" value="Pectin lyase-like"/>
    <property type="match status" value="1"/>
</dbReference>
<protein>
    <recommendedName>
        <fullName evidence="4">Right handed beta helix domain-containing protein</fullName>
    </recommendedName>
</protein>
<dbReference type="AlphaFoldDB" id="A0A4Q1VDR1"/>
<evidence type="ECO:0008006" key="4">
    <source>
        <dbReference type="Google" id="ProtNLM"/>
    </source>
</evidence>
<feature type="chain" id="PRO_5020215883" description="Right handed beta helix domain-containing protein" evidence="1">
    <location>
        <begin position="26"/>
        <end position="324"/>
    </location>
</feature>
<organism evidence="2 3">
    <name type="scientific">Bradyrhizobium betae</name>
    <dbReference type="NCBI Taxonomy" id="244734"/>
    <lineage>
        <taxon>Bacteria</taxon>
        <taxon>Pseudomonadati</taxon>
        <taxon>Pseudomonadota</taxon>
        <taxon>Alphaproteobacteria</taxon>
        <taxon>Hyphomicrobiales</taxon>
        <taxon>Nitrobacteraceae</taxon>
        <taxon>Bradyrhizobium</taxon>
    </lineage>
</organism>
<evidence type="ECO:0000313" key="2">
    <source>
        <dbReference type="EMBL" id="RXT48604.1"/>
    </source>
</evidence>
<gene>
    <name evidence="2" type="ORF">B5V03_11800</name>
</gene>
<comment type="caution">
    <text evidence="2">The sequence shown here is derived from an EMBL/GenBank/DDBJ whole genome shotgun (WGS) entry which is preliminary data.</text>
</comment>
<name>A0A4Q1VDR1_9BRAD</name>
<feature type="signal peptide" evidence="1">
    <location>
        <begin position="1"/>
        <end position="25"/>
    </location>
</feature>
<dbReference type="InterPro" id="IPR011050">
    <property type="entry name" value="Pectin_lyase_fold/virulence"/>
</dbReference>
<accession>A0A4Q1VDR1</accession>
<reference evidence="2 3" key="1">
    <citation type="submission" date="2017-03" db="EMBL/GenBank/DDBJ databases">
        <authorList>
            <person name="Safronova V.I."/>
            <person name="Sazanova A.L."/>
            <person name="Chirak E.R."/>
        </authorList>
    </citation>
    <scope>NUCLEOTIDE SEQUENCE [LARGE SCALE GENOMIC DNA]</scope>
    <source>
        <strain evidence="2 3">Opo-243</strain>
    </source>
</reference>
<proteinExistence type="predicted"/>
<evidence type="ECO:0000256" key="1">
    <source>
        <dbReference type="SAM" id="SignalP"/>
    </source>
</evidence>
<keyword evidence="3" id="KW-1185">Reference proteome</keyword>
<sequence>MHSRIVGFVAVVLISVFAGLTGASAQNNFSYVSSAGNDANSCTFASQCRTFQRAHDQTNDSGIVQALDAVADFGPVTITKGIRISGMGDNNPGQRAYITVTSGSAITINAPANKGVTLVNLELRGSGTGDNGVLFNTGGLLQIYGSSIYGFGAASPYGHGVKFAPSAFSRLAIFGSNISGNGTATTGSAVQVNPGSGGGAQVDLTNITAYNNAFGLAIDTSGSSAGVSAVIHGGVMQFNRQDGVVIVSGAPIGVTLDNNALMMGNTGYGVRAIGAGANIRLNQATITANATGVAGVSGGVVSSYGNNSVDGNTTNGTMTIIPLK</sequence>
<keyword evidence="1" id="KW-0732">Signal</keyword>
<dbReference type="Proteomes" id="UP000290819">
    <property type="component" value="Unassembled WGS sequence"/>
</dbReference>